<evidence type="ECO:0000313" key="2">
    <source>
        <dbReference type="EMBL" id="CAG8526154.1"/>
    </source>
</evidence>
<dbReference type="Proteomes" id="UP000789901">
    <property type="component" value="Unassembled WGS sequence"/>
</dbReference>
<organism evidence="2 3">
    <name type="scientific">Gigaspora margarita</name>
    <dbReference type="NCBI Taxonomy" id="4874"/>
    <lineage>
        <taxon>Eukaryota</taxon>
        <taxon>Fungi</taxon>
        <taxon>Fungi incertae sedis</taxon>
        <taxon>Mucoromycota</taxon>
        <taxon>Glomeromycotina</taxon>
        <taxon>Glomeromycetes</taxon>
        <taxon>Diversisporales</taxon>
        <taxon>Gigasporaceae</taxon>
        <taxon>Gigaspora</taxon>
    </lineage>
</organism>
<dbReference type="EMBL" id="CAJVQB010001210">
    <property type="protein sequence ID" value="CAG8526154.1"/>
    <property type="molecule type" value="Genomic_DNA"/>
</dbReference>
<evidence type="ECO:0000313" key="3">
    <source>
        <dbReference type="Proteomes" id="UP000789901"/>
    </source>
</evidence>
<proteinExistence type="predicted"/>
<feature type="compositionally biased region" description="Polar residues" evidence="1">
    <location>
        <begin position="123"/>
        <end position="132"/>
    </location>
</feature>
<gene>
    <name evidence="2" type="ORF">GMARGA_LOCUS3399</name>
</gene>
<feature type="compositionally biased region" description="Basic and acidic residues" evidence="1">
    <location>
        <begin position="133"/>
        <end position="149"/>
    </location>
</feature>
<protein>
    <submittedName>
        <fullName evidence="2">2820_t:CDS:1</fullName>
    </submittedName>
</protein>
<feature type="compositionally biased region" description="Polar residues" evidence="1">
    <location>
        <begin position="95"/>
        <end position="114"/>
    </location>
</feature>
<comment type="caution">
    <text evidence="2">The sequence shown here is derived from an EMBL/GenBank/DDBJ whole genome shotgun (WGS) entry which is preliminary data.</text>
</comment>
<sequence>MTERENNNSTPVEPECCLDTKKFFEELGFKTKPNFCPPYNFPIPKSSLGGQDKFRVKKSENGEIYSPNNQRIRENNKKEKEKKKKELKAKRRQRYQTQKSELGENAEQNNSEYSEQNKDAEQLFQSEQISQTEHSEQFPKNVQHSEQKGVEQSAEQFSDAEYAEQLKVSHAEQILAEQNVEQKIEPELTVNSKKEVGYVNNLEKELNKRPEQIEEISPERKWSFETMLENIGADPNHFTPE</sequence>
<accession>A0ABM8W4Y7</accession>
<feature type="compositionally biased region" description="Basic residues" evidence="1">
    <location>
        <begin position="80"/>
        <end position="94"/>
    </location>
</feature>
<name>A0ABM8W4Y7_GIGMA</name>
<feature type="compositionally biased region" description="Basic and acidic residues" evidence="1">
    <location>
        <begin position="52"/>
        <end position="61"/>
    </location>
</feature>
<feature type="region of interest" description="Disordered" evidence="1">
    <location>
        <begin position="32"/>
        <end position="158"/>
    </location>
</feature>
<keyword evidence="3" id="KW-1185">Reference proteome</keyword>
<reference evidence="2 3" key="1">
    <citation type="submission" date="2021-06" db="EMBL/GenBank/DDBJ databases">
        <authorList>
            <person name="Kallberg Y."/>
            <person name="Tangrot J."/>
            <person name="Rosling A."/>
        </authorList>
    </citation>
    <scope>NUCLEOTIDE SEQUENCE [LARGE SCALE GENOMIC DNA]</scope>
    <source>
        <strain evidence="2 3">120-4 pot B 10/14</strain>
    </source>
</reference>
<evidence type="ECO:0000256" key="1">
    <source>
        <dbReference type="SAM" id="MobiDB-lite"/>
    </source>
</evidence>